<sequence>MKWTFIAFITLITLYSCEDKSTPTIYPSKIGVDSAYKDLVKKDKPTTEDVMKEEVVKTASPQKKVVIKPQQKVISNTDKIVPLSANNTTENLEVSYAKAKAEPTKIAGQTNTFTFNADSAKKVWIKISAQDSTANIRINHIKGPADSIKGGPFGKETIFELPARGVYQFSISEKPTTPKPYAGKYKVELKLLWK</sequence>
<evidence type="ECO:0000313" key="2">
    <source>
        <dbReference type="Proteomes" id="UP000254737"/>
    </source>
</evidence>
<dbReference type="RefSeq" id="WP_114998137.1">
    <property type="nucleotide sequence ID" value="NZ_JAAGKM010000005.1"/>
</dbReference>
<dbReference type="EMBL" id="UFXS01000001">
    <property type="protein sequence ID" value="STD53007.1"/>
    <property type="molecule type" value="Genomic_DNA"/>
</dbReference>
<organism evidence="1 2">
    <name type="scientific">Empedobacter falsenii</name>
    <dbReference type="NCBI Taxonomy" id="343874"/>
    <lineage>
        <taxon>Bacteria</taxon>
        <taxon>Pseudomonadati</taxon>
        <taxon>Bacteroidota</taxon>
        <taxon>Flavobacteriia</taxon>
        <taxon>Flavobacteriales</taxon>
        <taxon>Weeksellaceae</taxon>
        <taxon>Empedobacter</taxon>
    </lineage>
</organism>
<protein>
    <submittedName>
        <fullName evidence="1">Uncharacterized protein</fullName>
    </submittedName>
</protein>
<dbReference type="AlphaFoldDB" id="A0A376G1Y9"/>
<dbReference type="PROSITE" id="PS51257">
    <property type="entry name" value="PROKAR_LIPOPROTEIN"/>
    <property type="match status" value="1"/>
</dbReference>
<proteinExistence type="predicted"/>
<reference evidence="1 2" key="1">
    <citation type="submission" date="2018-06" db="EMBL/GenBank/DDBJ databases">
        <authorList>
            <consortium name="Pathogen Informatics"/>
            <person name="Doyle S."/>
        </authorList>
    </citation>
    <scope>NUCLEOTIDE SEQUENCE [LARGE SCALE GENOMIC DNA]</scope>
    <source>
        <strain evidence="1 2">NCTC13456</strain>
    </source>
</reference>
<gene>
    <name evidence="1" type="ORF">NCTC13456_00224</name>
</gene>
<name>A0A376G1Y9_9FLAO</name>
<dbReference type="STRING" id="343874.GCA_000805695_02199"/>
<evidence type="ECO:0000313" key="1">
    <source>
        <dbReference type="EMBL" id="STD53007.1"/>
    </source>
</evidence>
<dbReference type="Proteomes" id="UP000254737">
    <property type="component" value="Unassembled WGS sequence"/>
</dbReference>
<accession>A0A376G1Y9</accession>